<name>A0A2N8KQK4_9BURK</name>
<evidence type="ECO:0000313" key="3">
    <source>
        <dbReference type="Proteomes" id="UP000235994"/>
    </source>
</evidence>
<keyword evidence="3" id="KW-1185">Reference proteome</keyword>
<dbReference type="Proteomes" id="UP000235994">
    <property type="component" value="Unassembled WGS sequence"/>
</dbReference>
<gene>
    <name evidence="2" type="ORF">C1I89_05050</name>
</gene>
<organism evidence="2 3">
    <name type="scientific">Achromobacter pulmonis</name>
    <dbReference type="NCBI Taxonomy" id="1389932"/>
    <lineage>
        <taxon>Bacteria</taxon>
        <taxon>Pseudomonadati</taxon>
        <taxon>Pseudomonadota</taxon>
        <taxon>Betaproteobacteria</taxon>
        <taxon>Burkholderiales</taxon>
        <taxon>Alcaligenaceae</taxon>
        <taxon>Achromobacter</taxon>
    </lineage>
</organism>
<reference evidence="2 3" key="1">
    <citation type="submission" date="2018-01" db="EMBL/GenBank/DDBJ databases">
        <title>The draft genome of an aniline degradation strain ANB-1.</title>
        <authorList>
            <person name="Zhang L."/>
            <person name="Jiang J."/>
        </authorList>
    </citation>
    <scope>NUCLEOTIDE SEQUENCE [LARGE SCALE GENOMIC DNA]</scope>
    <source>
        <strain evidence="2 3">ANB-1</strain>
    </source>
</reference>
<evidence type="ECO:0000256" key="1">
    <source>
        <dbReference type="SAM" id="MobiDB-lite"/>
    </source>
</evidence>
<protein>
    <submittedName>
        <fullName evidence="2">Uncharacterized protein</fullName>
    </submittedName>
</protein>
<dbReference type="EMBL" id="POQS01000001">
    <property type="protein sequence ID" value="PND35729.1"/>
    <property type="molecule type" value="Genomic_DNA"/>
</dbReference>
<evidence type="ECO:0000313" key="2">
    <source>
        <dbReference type="EMBL" id="PND35729.1"/>
    </source>
</evidence>
<dbReference type="AlphaFoldDB" id="A0A2N8KQK4"/>
<comment type="caution">
    <text evidence="2">The sequence shown here is derived from an EMBL/GenBank/DDBJ whole genome shotgun (WGS) entry which is preliminary data.</text>
</comment>
<proteinExistence type="predicted"/>
<dbReference type="RefSeq" id="WP_102771657.1">
    <property type="nucleotide sequence ID" value="NZ_POQS01000001.1"/>
</dbReference>
<feature type="region of interest" description="Disordered" evidence="1">
    <location>
        <begin position="1"/>
        <end position="43"/>
    </location>
</feature>
<sequence>MGKLDRNSPFSRDENSAEWRGKLQHPDARLLTPAGRGEMPSAEDELRQYMKEISRRPGYGHVSHLLHEAQRKR</sequence>
<feature type="compositionally biased region" description="Basic and acidic residues" evidence="1">
    <location>
        <begin position="1"/>
        <end position="28"/>
    </location>
</feature>
<accession>A0A2N8KQK4</accession>